<protein>
    <submittedName>
        <fullName evidence="1">Uncharacterized protein</fullName>
    </submittedName>
</protein>
<accession>A0A9W9SQR8</accession>
<organism evidence="1 2">
    <name type="scientific">Penicillium concentricum</name>
    <dbReference type="NCBI Taxonomy" id="293559"/>
    <lineage>
        <taxon>Eukaryota</taxon>
        <taxon>Fungi</taxon>
        <taxon>Dikarya</taxon>
        <taxon>Ascomycota</taxon>
        <taxon>Pezizomycotina</taxon>
        <taxon>Eurotiomycetes</taxon>
        <taxon>Eurotiomycetidae</taxon>
        <taxon>Eurotiales</taxon>
        <taxon>Aspergillaceae</taxon>
        <taxon>Penicillium</taxon>
    </lineage>
</organism>
<dbReference type="GeneID" id="81457234"/>
<evidence type="ECO:0000313" key="1">
    <source>
        <dbReference type="EMBL" id="KAJ5382410.1"/>
    </source>
</evidence>
<dbReference type="AlphaFoldDB" id="A0A9W9SQR8"/>
<keyword evidence="2" id="KW-1185">Reference proteome</keyword>
<dbReference type="Proteomes" id="UP001147752">
    <property type="component" value="Unassembled WGS sequence"/>
</dbReference>
<sequence length="209" mass="23006">MPVDFPTITQGPGVRYTIGTVSYQLQPSTPRVPRDTSRRTRPMLLRLCQCQFRMQRLLNLSSAADMDGGFRLGQDTLRKRGSRDTGTLAMNSVSTRSKEQIHIHVCDHPGSTVRGILNKLHRDSFKTTSSVDLSALPWPSAAMSCRASPTRDEDINTGRDIVDWLKQYAGMTTCAQYDVGAGVLTDSDGHSWACITTGHRAAGNLFCSD</sequence>
<gene>
    <name evidence="1" type="ORF">N7517_000321</name>
</gene>
<dbReference type="OrthoDB" id="4932058at2759"/>
<comment type="caution">
    <text evidence="1">The sequence shown here is derived from an EMBL/GenBank/DDBJ whole genome shotgun (WGS) entry which is preliminary data.</text>
</comment>
<dbReference type="EMBL" id="JAPZBT010000001">
    <property type="protein sequence ID" value="KAJ5382410.1"/>
    <property type="molecule type" value="Genomic_DNA"/>
</dbReference>
<evidence type="ECO:0000313" key="2">
    <source>
        <dbReference type="Proteomes" id="UP001147752"/>
    </source>
</evidence>
<proteinExistence type="predicted"/>
<name>A0A9W9SQR8_9EURO</name>
<dbReference type="RefSeq" id="XP_056582186.1">
    <property type="nucleotide sequence ID" value="XM_056718051.1"/>
</dbReference>
<reference evidence="1" key="1">
    <citation type="submission" date="2022-12" db="EMBL/GenBank/DDBJ databases">
        <authorList>
            <person name="Petersen C."/>
        </authorList>
    </citation>
    <scope>NUCLEOTIDE SEQUENCE</scope>
    <source>
        <strain evidence="1">IBT 3081</strain>
    </source>
</reference>
<reference evidence="1" key="2">
    <citation type="journal article" date="2023" name="IMA Fungus">
        <title>Comparative genomic study of the Penicillium genus elucidates a diverse pangenome and 15 lateral gene transfer events.</title>
        <authorList>
            <person name="Petersen C."/>
            <person name="Sorensen T."/>
            <person name="Nielsen M.R."/>
            <person name="Sondergaard T.E."/>
            <person name="Sorensen J.L."/>
            <person name="Fitzpatrick D.A."/>
            <person name="Frisvad J.C."/>
            <person name="Nielsen K.L."/>
        </authorList>
    </citation>
    <scope>NUCLEOTIDE SEQUENCE</scope>
    <source>
        <strain evidence="1">IBT 3081</strain>
    </source>
</reference>